<keyword evidence="3 6" id="KW-0812">Transmembrane</keyword>
<evidence type="ECO:0000256" key="6">
    <source>
        <dbReference type="SAM" id="Phobius"/>
    </source>
</evidence>
<reference evidence="8" key="1">
    <citation type="journal article" date="2019" name="Int. J. Syst. Evol. Microbiol.">
        <title>The Global Catalogue of Microorganisms (GCM) 10K type strain sequencing project: providing services to taxonomists for standard genome sequencing and annotation.</title>
        <authorList>
            <consortium name="The Broad Institute Genomics Platform"/>
            <consortium name="The Broad Institute Genome Sequencing Center for Infectious Disease"/>
            <person name="Wu L."/>
            <person name="Ma J."/>
        </authorList>
    </citation>
    <scope>NUCLEOTIDE SEQUENCE [LARGE SCALE GENOMIC DNA]</scope>
    <source>
        <strain evidence="8">CECT 7956</strain>
    </source>
</reference>
<sequence length="486" mass="56265">MVGVFAKIIISLYFITVILILGYTVSQFLLFLSYYFKKRKTFTFDAQYLPFVTIQLPIYNEKYVVEDLLRNIVEIDYPSEKLEIQVLDDSTDDSLALTEKLIMELRATGIDIKHIHRSKRVHFKAGALREGLNTAKGEFIAIFDADFLPQKDWLLKTVGYFINPKIGVVQARWQHTNRYFSILTRVQAMALDHHFSIEQQGRNTQNDFINFNGTAGIWRKECILDAGNWEGDTLTEDLDLSYRAQIKKWQFVYLEDLETPSELPVAMSAIRSQQFRWNKGGAENLVKNLPKVLKAKDLNLKTKVQAVAHLLNSSVFLWVFLLTLLSVPLSYAAQLEPKFSQILVVGTLLKLNIVLLGLVFYLTYRKFQSNKWRHIPNFIGQFLVFFPVILSLSFHNSMAVLEAYFGIKSDFVRTPKFNLKSNQSQWKSNQYLNKKIGLNVLIELFLAIFFAFGVFLDFKMENYMLMPFHGILVVGYLYIVIKSIND</sequence>
<dbReference type="RefSeq" id="WP_379835169.1">
    <property type="nucleotide sequence ID" value="NZ_JBHRYQ010000001.1"/>
</dbReference>
<organism evidence="7 8">
    <name type="scientific">Lacihabitans lacunae</name>
    <dbReference type="NCBI Taxonomy" id="1028214"/>
    <lineage>
        <taxon>Bacteria</taxon>
        <taxon>Pseudomonadati</taxon>
        <taxon>Bacteroidota</taxon>
        <taxon>Cytophagia</taxon>
        <taxon>Cytophagales</taxon>
        <taxon>Leadbetterellaceae</taxon>
        <taxon>Lacihabitans</taxon>
    </lineage>
</organism>
<evidence type="ECO:0000313" key="8">
    <source>
        <dbReference type="Proteomes" id="UP001595616"/>
    </source>
</evidence>
<dbReference type="CDD" id="cd06437">
    <property type="entry name" value="CESA_CaSu_A2"/>
    <property type="match status" value="1"/>
</dbReference>
<feature type="transmembrane region" description="Helical" evidence="6">
    <location>
        <begin position="310"/>
        <end position="333"/>
    </location>
</feature>
<evidence type="ECO:0000256" key="1">
    <source>
        <dbReference type="ARBA" id="ARBA00004308"/>
    </source>
</evidence>
<dbReference type="EMBL" id="JBHRYQ010000001">
    <property type="protein sequence ID" value="MFC3809733.1"/>
    <property type="molecule type" value="Genomic_DNA"/>
</dbReference>
<comment type="subcellular location">
    <subcellularLocation>
        <location evidence="1">Endomembrane system</location>
    </subcellularLocation>
</comment>
<protein>
    <submittedName>
        <fullName evidence="7">Cellulose synthase family protein</fullName>
        <ecNumber evidence="7">2.4.1.-</ecNumber>
    </submittedName>
</protein>
<dbReference type="Pfam" id="PF13641">
    <property type="entry name" value="Glyco_tranf_2_3"/>
    <property type="match status" value="1"/>
</dbReference>
<evidence type="ECO:0000256" key="2">
    <source>
        <dbReference type="ARBA" id="ARBA00022679"/>
    </source>
</evidence>
<proteinExistence type="predicted"/>
<dbReference type="Gene3D" id="3.90.550.10">
    <property type="entry name" value="Spore Coat Polysaccharide Biosynthesis Protein SpsA, Chain A"/>
    <property type="match status" value="1"/>
</dbReference>
<dbReference type="Proteomes" id="UP001595616">
    <property type="component" value="Unassembled WGS sequence"/>
</dbReference>
<dbReference type="InterPro" id="IPR029044">
    <property type="entry name" value="Nucleotide-diphossugar_trans"/>
</dbReference>
<feature type="transmembrane region" description="Helical" evidence="6">
    <location>
        <begin position="463"/>
        <end position="481"/>
    </location>
</feature>
<evidence type="ECO:0000313" key="7">
    <source>
        <dbReference type="EMBL" id="MFC3809733.1"/>
    </source>
</evidence>
<feature type="transmembrane region" description="Helical" evidence="6">
    <location>
        <begin position="436"/>
        <end position="456"/>
    </location>
</feature>
<dbReference type="GO" id="GO:0016757">
    <property type="term" value="F:glycosyltransferase activity"/>
    <property type="evidence" value="ECO:0007669"/>
    <property type="project" value="UniProtKB-KW"/>
</dbReference>
<comment type="caution">
    <text evidence="7">The sequence shown here is derived from an EMBL/GenBank/DDBJ whole genome shotgun (WGS) entry which is preliminary data.</text>
</comment>
<name>A0ABV7YQW5_9BACT</name>
<accession>A0ABV7YQW5</accession>
<feature type="transmembrane region" description="Helical" evidence="6">
    <location>
        <begin position="12"/>
        <end position="36"/>
    </location>
</feature>
<keyword evidence="5 6" id="KW-0472">Membrane</keyword>
<dbReference type="SUPFAM" id="SSF53448">
    <property type="entry name" value="Nucleotide-diphospho-sugar transferases"/>
    <property type="match status" value="1"/>
</dbReference>
<evidence type="ECO:0000256" key="5">
    <source>
        <dbReference type="ARBA" id="ARBA00023136"/>
    </source>
</evidence>
<evidence type="ECO:0000256" key="3">
    <source>
        <dbReference type="ARBA" id="ARBA00022692"/>
    </source>
</evidence>
<keyword evidence="4 6" id="KW-1133">Transmembrane helix</keyword>
<gene>
    <name evidence="7" type="ORF">ACFOOI_03620</name>
</gene>
<evidence type="ECO:0000256" key="4">
    <source>
        <dbReference type="ARBA" id="ARBA00022989"/>
    </source>
</evidence>
<keyword evidence="7" id="KW-0328">Glycosyltransferase</keyword>
<dbReference type="PANTHER" id="PTHR32044">
    <property type="entry name" value="GLUCOMANNAN 4-BETA-MANNOSYLTRANSFERASE 9"/>
    <property type="match status" value="1"/>
</dbReference>
<keyword evidence="2 7" id="KW-0808">Transferase</keyword>
<feature type="transmembrane region" description="Helical" evidence="6">
    <location>
        <begin position="339"/>
        <end position="363"/>
    </location>
</feature>
<dbReference type="EC" id="2.4.1.-" evidence="7"/>
<keyword evidence="8" id="KW-1185">Reference proteome</keyword>
<dbReference type="PANTHER" id="PTHR32044:SF80">
    <property type="entry name" value="XYLOGLUCAN GLYCOSYLTRANSFERASE 2-RELATED"/>
    <property type="match status" value="1"/>
</dbReference>